<comment type="caution">
    <text evidence="2">The sequence shown here is derived from an EMBL/GenBank/DDBJ whole genome shotgun (WGS) entry which is preliminary data.</text>
</comment>
<feature type="compositionally biased region" description="Basic and acidic residues" evidence="1">
    <location>
        <begin position="83"/>
        <end position="106"/>
    </location>
</feature>
<name>A0A178BLX8_9EURO</name>
<feature type="region of interest" description="Disordered" evidence="1">
    <location>
        <begin position="1"/>
        <end position="133"/>
    </location>
</feature>
<dbReference type="AlphaFoldDB" id="A0A178BLX8"/>
<feature type="compositionally biased region" description="Low complexity" evidence="1">
    <location>
        <begin position="65"/>
        <end position="77"/>
    </location>
</feature>
<organism evidence="2 3">
    <name type="scientific">Fonsecaea nubica</name>
    <dbReference type="NCBI Taxonomy" id="856822"/>
    <lineage>
        <taxon>Eukaryota</taxon>
        <taxon>Fungi</taxon>
        <taxon>Dikarya</taxon>
        <taxon>Ascomycota</taxon>
        <taxon>Pezizomycotina</taxon>
        <taxon>Eurotiomycetes</taxon>
        <taxon>Chaetothyriomycetidae</taxon>
        <taxon>Chaetothyriales</taxon>
        <taxon>Herpotrichiellaceae</taxon>
        <taxon>Fonsecaea</taxon>
    </lineage>
</organism>
<dbReference type="EMBL" id="LVCJ01000192">
    <property type="protein sequence ID" value="OAL18639.1"/>
    <property type="molecule type" value="Genomic_DNA"/>
</dbReference>
<evidence type="ECO:0000313" key="2">
    <source>
        <dbReference type="EMBL" id="OAL18639.1"/>
    </source>
</evidence>
<accession>A0A178BLX8</accession>
<keyword evidence="3" id="KW-1185">Reference proteome</keyword>
<dbReference type="RefSeq" id="XP_022494077.1">
    <property type="nucleotide sequence ID" value="XM_022649949.1"/>
</dbReference>
<evidence type="ECO:0000313" key="3">
    <source>
        <dbReference type="Proteomes" id="UP000185904"/>
    </source>
</evidence>
<dbReference type="GeneID" id="34595102"/>
<feature type="region of interest" description="Disordered" evidence="1">
    <location>
        <begin position="250"/>
        <end position="277"/>
    </location>
</feature>
<evidence type="ECO:0000256" key="1">
    <source>
        <dbReference type="SAM" id="MobiDB-lite"/>
    </source>
</evidence>
<feature type="compositionally biased region" description="Basic and acidic residues" evidence="1">
    <location>
        <begin position="53"/>
        <end position="64"/>
    </location>
</feature>
<sequence length="277" mass="29865">MSDHFGQQGDQGQSSKGPVKPNTDTKIEGRGLPFMPKASKSGGSDRGQSAVDTKGKSADAKGKSVETGSTGEASGSSKPRHPTFKDKGKGKETVFKGKDKAKETVFKGEAPGPSAPRNPTAEAKSESEWEDEDDLVTAGEVCLPLDMVQRYNLFKSGNIFERPGVFKANPNVDFPPVMRELAEEALKAVFGMTQQVHPDTMPPPGTPNPFRNLRPVGRFDEQGNYHQLEPPNTDPDETCHYRVITGQTHDPCTCVSPSDDEETEMAAKGSASDKKAE</sequence>
<gene>
    <name evidence="2" type="ORF">AYO20_11732</name>
</gene>
<dbReference type="Proteomes" id="UP000185904">
    <property type="component" value="Unassembled WGS sequence"/>
</dbReference>
<proteinExistence type="predicted"/>
<reference evidence="2 3" key="1">
    <citation type="submission" date="2016-03" db="EMBL/GenBank/DDBJ databases">
        <title>The draft genome sequence of Fonsecaea nubica causative agent of cutaneous subcutaneous infection in human host.</title>
        <authorList>
            <person name="Costa F."/>
            <person name="Sybren D.H."/>
            <person name="Raittz R.T."/>
            <person name="Weiss V.A."/>
            <person name="Leao A.C."/>
            <person name="Gomes R."/>
            <person name="De Souza E.M."/>
            <person name="Pedrosa F.O."/>
            <person name="Steffens M.B."/>
            <person name="Bombassaro A."/>
            <person name="Tadra-Sfeir M.Z."/>
            <person name="Moreno L.F."/>
            <person name="Najafzadeh M.J."/>
            <person name="Felipe M.S."/>
            <person name="Teixeira M."/>
            <person name="Sun J."/>
            <person name="Xi L."/>
            <person name="Castro M.A."/>
            <person name="Vicente V.A."/>
        </authorList>
    </citation>
    <scope>NUCLEOTIDE SEQUENCE [LARGE SCALE GENOMIC DNA]</scope>
    <source>
        <strain evidence="2 3">CBS 269.64</strain>
    </source>
</reference>
<protein>
    <submittedName>
        <fullName evidence="2">Uncharacterized protein</fullName>
    </submittedName>
</protein>
<feature type="compositionally biased region" description="Low complexity" evidence="1">
    <location>
        <begin position="1"/>
        <end position="17"/>
    </location>
</feature>